<organism evidence="1">
    <name type="scientific">Mucor ambiguus</name>
    <dbReference type="NCBI Taxonomy" id="91626"/>
    <lineage>
        <taxon>Eukaryota</taxon>
        <taxon>Fungi</taxon>
        <taxon>Fungi incertae sedis</taxon>
        <taxon>Mucoromycota</taxon>
        <taxon>Mucoromycotina</taxon>
        <taxon>Mucoromycetes</taxon>
        <taxon>Mucorales</taxon>
        <taxon>Mucorineae</taxon>
        <taxon>Mucoraceae</taxon>
        <taxon>Mucor</taxon>
    </lineage>
</organism>
<evidence type="ECO:0000313" key="1">
    <source>
        <dbReference type="EMBL" id="GAN07184.1"/>
    </source>
</evidence>
<dbReference type="OrthoDB" id="10487743at2759"/>
<gene>
    <name evidence="1" type="ORF">MAM1_0151c06677</name>
</gene>
<accession>A0A0C9MII9</accession>
<dbReference type="EMBL" id="DF836440">
    <property type="protein sequence ID" value="GAN07184.1"/>
    <property type="molecule type" value="Genomic_DNA"/>
</dbReference>
<protein>
    <submittedName>
        <fullName evidence="1">Uncharacterized protein</fullName>
    </submittedName>
</protein>
<proteinExistence type="predicted"/>
<sequence length="69" mass="7201">MLQVLLDIEDDMICHPDAEFTGKALDSSGSALLDWLRPAPLAASSSVAPAISLPDNNGIALASPHLLPH</sequence>
<evidence type="ECO:0000313" key="2">
    <source>
        <dbReference type="Proteomes" id="UP000053815"/>
    </source>
</evidence>
<keyword evidence="2" id="KW-1185">Reference proteome</keyword>
<name>A0A0C9MII9_9FUNG</name>
<dbReference type="STRING" id="91626.A0A0C9MII9"/>
<dbReference type="AlphaFoldDB" id="A0A0C9MII9"/>
<reference evidence="1" key="1">
    <citation type="submission" date="2014-09" db="EMBL/GenBank/DDBJ databases">
        <title>Draft genome sequence of an oleaginous Mucoromycotina fungus Mucor ambiguus NBRC6742.</title>
        <authorList>
            <person name="Takeda I."/>
            <person name="Yamane N."/>
            <person name="Morita T."/>
            <person name="Tamano K."/>
            <person name="Machida M."/>
            <person name="Baker S."/>
            <person name="Koike H."/>
        </authorList>
    </citation>
    <scope>NUCLEOTIDE SEQUENCE</scope>
    <source>
        <strain evidence="1">NBRC 6742</strain>
    </source>
</reference>
<dbReference type="Proteomes" id="UP000053815">
    <property type="component" value="Unassembled WGS sequence"/>
</dbReference>